<organism evidence="5 6">
    <name type="scientific">Salmo salar</name>
    <name type="common">Atlantic salmon</name>
    <dbReference type="NCBI Taxonomy" id="8030"/>
    <lineage>
        <taxon>Eukaryota</taxon>
        <taxon>Metazoa</taxon>
        <taxon>Chordata</taxon>
        <taxon>Craniata</taxon>
        <taxon>Vertebrata</taxon>
        <taxon>Euteleostomi</taxon>
        <taxon>Actinopterygii</taxon>
        <taxon>Neopterygii</taxon>
        <taxon>Teleostei</taxon>
        <taxon>Protacanthopterygii</taxon>
        <taxon>Salmoniformes</taxon>
        <taxon>Salmonidae</taxon>
        <taxon>Salmoninae</taxon>
        <taxon>Salmo</taxon>
    </lineage>
</organism>
<evidence type="ECO:0000313" key="6">
    <source>
        <dbReference type="RefSeq" id="XP_014042832.2"/>
    </source>
</evidence>
<dbReference type="PANTHER" id="PTHR21583">
    <property type="entry name" value="ELYS PROTEIN"/>
    <property type="match status" value="1"/>
</dbReference>
<comment type="subcellular location">
    <subcellularLocation>
        <location evidence="1">Nucleus</location>
    </subcellularLocation>
</comment>
<feature type="compositionally biased region" description="Basic and acidic residues" evidence="3">
    <location>
        <begin position="957"/>
        <end position="969"/>
    </location>
</feature>
<dbReference type="InterPro" id="IPR025151">
    <property type="entry name" value="ELYS_dom"/>
</dbReference>
<gene>
    <name evidence="6" type="primary">LOC106595967</name>
</gene>
<proteinExistence type="predicted"/>
<evidence type="ECO:0000256" key="2">
    <source>
        <dbReference type="ARBA" id="ARBA00023242"/>
    </source>
</evidence>
<feature type="region of interest" description="Disordered" evidence="3">
    <location>
        <begin position="917"/>
        <end position="969"/>
    </location>
</feature>
<dbReference type="InterPro" id="IPR052620">
    <property type="entry name" value="ELYS/MEL-28_NucAsmblyFactor"/>
</dbReference>
<evidence type="ECO:0000256" key="3">
    <source>
        <dbReference type="SAM" id="MobiDB-lite"/>
    </source>
</evidence>
<name>A0A1S3QT18_SALSA</name>
<dbReference type="Proteomes" id="UP001652741">
    <property type="component" value="Chromosome ssa01"/>
</dbReference>
<feature type="region of interest" description="Disordered" evidence="3">
    <location>
        <begin position="865"/>
        <end position="894"/>
    </location>
</feature>
<reference evidence="6" key="1">
    <citation type="submission" date="2025-08" db="UniProtKB">
        <authorList>
            <consortium name="RefSeq"/>
        </authorList>
    </citation>
    <scope>IDENTIFICATION</scope>
</reference>
<evidence type="ECO:0000313" key="5">
    <source>
        <dbReference type="Proteomes" id="UP001652741"/>
    </source>
</evidence>
<accession>A0A1S3QT18</accession>
<feature type="compositionally biased region" description="Low complexity" evidence="3">
    <location>
        <begin position="924"/>
        <end position="941"/>
    </location>
</feature>
<dbReference type="PANTHER" id="PTHR21583:SF8">
    <property type="entry name" value="PROTEIN ELYS"/>
    <property type="match status" value="1"/>
</dbReference>
<evidence type="ECO:0000256" key="1">
    <source>
        <dbReference type="ARBA" id="ARBA00004123"/>
    </source>
</evidence>
<dbReference type="GeneID" id="106595967"/>
<sequence>MWQGVRGCDSRTMMDTEDQWTQALASNNVRAILRWICSLSTEVGNADVEDSLATFSSWVQRTAEVSKKELLTLCFSRCQGLWMFLDHSCFTRVHLLLQRLRNLLTLAQWGRRQSGLTHFWHGLEIPCVVCRAGCGSSAVRHDYWNREHRALKQHIWLGRLVQWWGITGLLPKYPEAQEMKRISQMWREMDQNHRRASLHTLGWEEEGRERWNSLIQGMVAQMDKQHGPIWTSEDCTDQGYPPPNLQALLKLVLVPRINNMSVQAILMYFILDMAHFLQCKDDLLQSFCHAFIIPPSFSQQIRAFWLLDHGHLSGSMELLLSPRSEPPWFSWQHRCIIHSLLRRKQLRLALKYIYWTRLATDTPHDLKLCVDVLLQNSHVSDAWALLKKGHTGSNDMVRYFLHGCERLGLCVAASDCMEAIWKDLGHCTTQSEEAGGQCGVEGLPQHRRTTGISMAVKEPGGPIHPLSALLYQSQNINTLSSEDFIRLLRESMVELRQHQPTASEEVTWPGEHQERRGSCRNLSLTIQALRHHLPRPSPAGMMTDRLGEQGDTEPPDHDLPLIAAEKPWTPAHLSSQSLSKESSESIFSFTSSPSLPCLRPGIPYVIGSTAMLQRISSLLSDRGRCQNSQGDSPSPPEDILLPDYPDRTLTLEGATDPVSFNSLSKDSMEVEELAFSTEWGVEDIMTYDIQGDDVFNVGEEAVPPVDVTLDRRHSLSRLNLHPQFYSNEDNQSVPSVSEIQVESHNFLTPDYEKMDYYKEVTDKIMHAPSVSDVWSIMPGGDKSGSILPHTSTFSGAVAASSHCFLELEPLQRAFDPPPLEDSVECFRRDSQDAVDQPEILTSCALTETTQDLVSELHQTFCFLEELGDTGPSGPETEGGATLEGEQDSGASGRYIRPFSLQDSSLLIPLRRSVRSSQLQVPGVSLSPRTSPSRSPQLSPSSALETSRDRLPGGGKASHKEDASCFRSTPEDRLGHCKLGSWWKQALETRRASTGLLPAIEQVSTISREKRASLVPGQTYSHSTVNFQESPAKQRGDKWEVKQAEKEELLGRRGSGKLPHQRVEQGVASHRGARLKKGKRVKKA</sequence>
<feature type="region of interest" description="Disordered" evidence="3">
    <location>
        <begin position="1047"/>
        <end position="1083"/>
    </location>
</feature>
<dbReference type="RefSeq" id="XP_014042832.2">
    <property type="nucleotide sequence ID" value="XM_014187357.2"/>
</dbReference>
<feature type="region of interest" description="Disordered" evidence="3">
    <location>
        <begin position="533"/>
        <end position="557"/>
    </location>
</feature>
<protein>
    <recommendedName>
        <fullName evidence="4">ELYS-like domain-containing protein</fullName>
    </recommendedName>
</protein>
<keyword evidence="2" id="KW-0539">Nucleus</keyword>
<feature type="compositionally biased region" description="Basic residues" evidence="3">
    <location>
        <begin position="1070"/>
        <end position="1083"/>
    </location>
</feature>
<keyword evidence="5" id="KW-1185">Reference proteome</keyword>
<dbReference type="Pfam" id="PF13934">
    <property type="entry name" value="ELYS"/>
    <property type="match status" value="1"/>
</dbReference>
<feature type="domain" description="ELYS-like" evidence="4">
    <location>
        <begin position="229"/>
        <end position="405"/>
    </location>
</feature>
<evidence type="ECO:0000259" key="4">
    <source>
        <dbReference type="Pfam" id="PF13934"/>
    </source>
</evidence>